<dbReference type="AlphaFoldDB" id="A0A9W4GIZ1"/>
<feature type="compositionally biased region" description="Polar residues" evidence="2">
    <location>
        <begin position="272"/>
        <end position="283"/>
    </location>
</feature>
<feature type="compositionally biased region" description="Polar residues" evidence="2">
    <location>
        <begin position="157"/>
        <end position="169"/>
    </location>
</feature>
<organism evidence="3 4">
    <name type="scientific">Blumeria graminis f. sp. triticale</name>
    <dbReference type="NCBI Taxonomy" id="1689686"/>
    <lineage>
        <taxon>Eukaryota</taxon>
        <taxon>Fungi</taxon>
        <taxon>Dikarya</taxon>
        <taxon>Ascomycota</taxon>
        <taxon>Pezizomycotina</taxon>
        <taxon>Leotiomycetes</taxon>
        <taxon>Erysiphales</taxon>
        <taxon>Erysiphaceae</taxon>
        <taxon>Blumeria</taxon>
    </lineage>
</organism>
<feature type="compositionally biased region" description="Low complexity" evidence="2">
    <location>
        <begin position="257"/>
        <end position="271"/>
    </location>
</feature>
<dbReference type="PANTHER" id="PTHR39610:SF1">
    <property type="match status" value="1"/>
</dbReference>
<dbReference type="Proteomes" id="UP000683417">
    <property type="component" value="Unassembled WGS sequence"/>
</dbReference>
<proteinExistence type="predicted"/>
<sequence length="350" mass="37403">MLMTSHTEHNSFSPPLSINRNINMSSPTSSCQTSERSSHEDAVPRAHTSSLTNVLPSNQPIVTGAAAAPHLPLPSSNTTAQNLAGIEVGPGPARHPKPLTAADLYAQLEKEQEAVVNRLTRELSLLRSAQNASVVSNASSTSTTGFLDGSECNNANQNHSGFSQTTNSRFNRHRSSSGNSVRSAATTNPIPISQGTTASRPNGRAGFGRSDGVTGLGLSGVIPNTGRHESWARWNTSTPSFSGPISPMPGSRYTAFSEESSPNLSQSHSSQTFSQRDITSRGPNHTPAGGEREMQLGSRFEEIAQNRMELENVKKENEILKRKVRELEALITQKKKCGTAVSPTGKYSEG</sequence>
<feature type="region of interest" description="Disordered" evidence="2">
    <location>
        <begin position="231"/>
        <end position="297"/>
    </location>
</feature>
<protein>
    <submittedName>
        <fullName evidence="3">BgTH12-07304</fullName>
    </submittedName>
</protein>
<feature type="compositionally biased region" description="Polar residues" evidence="2">
    <location>
        <begin position="233"/>
        <end position="243"/>
    </location>
</feature>
<feature type="region of interest" description="Disordered" evidence="2">
    <location>
        <begin position="157"/>
        <end position="215"/>
    </location>
</feature>
<feature type="coiled-coil region" evidence="1">
    <location>
        <begin position="303"/>
        <end position="330"/>
    </location>
</feature>
<keyword evidence="1" id="KW-0175">Coiled coil</keyword>
<feature type="compositionally biased region" description="Polar residues" evidence="2">
    <location>
        <begin position="47"/>
        <end position="61"/>
    </location>
</feature>
<gene>
    <name evidence="3" type="ORF">BGTH12_LOCUS7736</name>
</gene>
<reference evidence="3" key="1">
    <citation type="submission" date="2020-10" db="EMBL/GenBank/DDBJ databases">
        <authorList>
            <person name="Muller C M."/>
        </authorList>
    </citation>
    <scope>NUCLEOTIDE SEQUENCE</scope>
    <source>
        <strain evidence="3">THUN-12</strain>
    </source>
</reference>
<evidence type="ECO:0000256" key="1">
    <source>
        <dbReference type="SAM" id="Coils"/>
    </source>
</evidence>
<dbReference type="PANTHER" id="PTHR39610">
    <property type="entry name" value="BZIP DOMAIN-CONTAINING PROTEIN-RELATED"/>
    <property type="match status" value="1"/>
</dbReference>
<evidence type="ECO:0000313" key="3">
    <source>
        <dbReference type="EMBL" id="CAD6506378.1"/>
    </source>
</evidence>
<comment type="caution">
    <text evidence="3">The sequence shown here is derived from an EMBL/GenBank/DDBJ whole genome shotgun (WGS) entry which is preliminary data.</text>
</comment>
<feature type="compositionally biased region" description="Polar residues" evidence="2">
    <location>
        <begin position="10"/>
        <end position="35"/>
    </location>
</feature>
<feature type="region of interest" description="Disordered" evidence="2">
    <location>
        <begin position="1"/>
        <end position="98"/>
    </location>
</feature>
<feature type="compositionally biased region" description="Polar residues" evidence="2">
    <location>
        <begin position="176"/>
        <end position="200"/>
    </location>
</feature>
<name>A0A9W4GIZ1_BLUGR</name>
<evidence type="ECO:0000313" key="4">
    <source>
        <dbReference type="Proteomes" id="UP000683417"/>
    </source>
</evidence>
<evidence type="ECO:0000256" key="2">
    <source>
        <dbReference type="SAM" id="MobiDB-lite"/>
    </source>
</evidence>
<accession>A0A9W4GIZ1</accession>
<dbReference type="EMBL" id="CAJHIT010000010">
    <property type="protein sequence ID" value="CAD6506378.1"/>
    <property type="molecule type" value="Genomic_DNA"/>
</dbReference>